<dbReference type="HAMAP" id="MF_01678">
    <property type="entry name" value="Salvage_MtnA"/>
    <property type="match status" value="1"/>
</dbReference>
<dbReference type="InterPro" id="IPR037171">
    <property type="entry name" value="NagB/RpiA_transferase-like"/>
</dbReference>
<dbReference type="UniPathway" id="UPA00904">
    <property type="reaction ID" value="UER00874"/>
</dbReference>
<organism evidence="3">
    <name type="scientific">Muribaculaceae bacterium Z82</name>
    <dbReference type="NCBI Taxonomy" id="2304548"/>
    <lineage>
        <taxon>Bacteria</taxon>
        <taxon>Pseudomonadati</taxon>
        <taxon>Bacteroidota</taxon>
        <taxon>Bacteroidia</taxon>
        <taxon>Bacteroidales</taxon>
        <taxon>Muribaculaceae</taxon>
    </lineage>
</organism>
<dbReference type="InterPro" id="IPR027363">
    <property type="entry name" value="M1Pi_N"/>
</dbReference>
<accession>A0A7C9JQ99</accession>
<sequence length="362" mass="38053">MPVDIGRLPRTVTLGRDDRGRAFLDYVDQRVLPGRLEVVRAYCWREVVGAICGLAVRGAPALGVCGAAAVALWLDGAAESEEGSFADVAALLEELRQASSQIASARPTAVNLSWGVSRVRDAAVQAIENGGRIRDVARLAFDEAKAVEAQDEECCRRIGAFGAALLPSREGGCRVLTHCNAGSLACSFYGTALGVVYSAAQEGRIARVYADETRPVGQGARLTAWELARAGVPVTLICDNMAASAMAQGMVDAVVVGADRIAANGDVANKIGTLGVAVLAKRFGVPFFVAAPASTVDASLSCGSLIPIEQRDRAEVMADTPEGVEIWNPAFDVTPAELVDAIVTERGVFEPSRILDALEQQE</sequence>
<dbReference type="Gene3D" id="1.20.120.420">
    <property type="entry name" value="translation initiation factor eif-2b, domain 1"/>
    <property type="match status" value="1"/>
</dbReference>
<evidence type="ECO:0000256" key="2">
    <source>
        <dbReference type="HAMAP-Rule" id="MF_01678"/>
    </source>
</evidence>
<reference evidence="3" key="1">
    <citation type="submission" date="2018-08" db="EMBL/GenBank/DDBJ databases">
        <title>Murine metabolic-syndrome-specific gut microbial biobank.</title>
        <authorList>
            <person name="Liu C."/>
        </authorList>
    </citation>
    <scope>NUCLEOTIDE SEQUENCE [LARGE SCALE GENOMIC DNA]</scope>
    <source>
        <strain evidence="3">Z82</strain>
    </source>
</reference>
<feature type="binding site" evidence="2">
    <location>
        <position position="218"/>
    </location>
    <ligand>
        <name>substrate</name>
    </ligand>
</feature>
<keyword evidence="2" id="KW-0486">Methionine biosynthesis</keyword>
<gene>
    <name evidence="2 3" type="primary">mtnA</name>
    <name evidence="3" type="ORF">D1639_04785</name>
</gene>
<dbReference type="InterPro" id="IPR000649">
    <property type="entry name" value="IF-2B-related"/>
</dbReference>
<dbReference type="PANTHER" id="PTHR43475">
    <property type="entry name" value="METHYLTHIORIBOSE-1-PHOSPHATE ISOMERASE"/>
    <property type="match status" value="1"/>
</dbReference>
<comment type="catalytic activity">
    <reaction evidence="2">
        <text>5-(methylsulfanyl)-alpha-D-ribose 1-phosphate = 5-(methylsulfanyl)-D-ribulose 1-phosphate</text>
        <dbReference type="Rhea" id="RHEA:19989"/>
        <dbReference type="ChEBI" id="CHEBI:58533"/>
        <dbReference type="ChEBI" id="CHEBI:58548"/>
        <dbReference type="EC" id="5.3.1.23"/>
    </reaction>
</comment>
<evidence type="ECO:0000313" key="3">
    <source>
        <dbReference type="EMBL" id="NBI34355.1"/>
    </source>
</evidence>
<dbReference type="PANTHER" id="PTHR43475:SF1">
    <property type="entry name" value="METHYLTHIORIBOSE-1-PHOSPHATE ISOMERASE"/>
    <property type="match status" value="1"/>
</dbReference>
<dbReference type="InterPro" id="IPR005251">
    <property type="entry name" value="IF-M1Pi"/>
</dbReference>
<dbReference type="Gene3D" id="3.40.50.10470">
    <property type="entry name" value="Translation initiation factor eif-2b, domain 2"/>
    <property type="match status" value="1"/>
</dbReference>
<dbReference type="FunFam" id="1.20.120.420:FF:000003">
    <property type="entry name" value="Methylthioribose-1-phosphate isomerase"/>
    <property type="match status" value="1"/>
</dbReference>
<dbReference type="NCBIfam" id="TIGR00524">
    <property type="entry name" value="eIF-2B_rel"/>
    <property type="match status" value="1"/>
</dbReference>
<dbReference type="GO" id="GO:0019509">
    <property type="term" value="P:L-methionine salvage from methylthioadenosine"/>
    <property type="evidence" value="ECO:0007669"/>
    <property type="project" value="UniProtKB-UniRule"/>
</dbReference>
<feature type="site" description="Transition state stabilizer" evidence="2">
    <location>
        <position position="179"/>
    </location>
</feature>
<dbReference type="GO" id="GO:0046523">
    <property type="term" value="F:S-methyl-5-thioribose-1-phosphate isomerase activity"/>
    <property type="evidence" value="ECO:0007669"/>
    <property type="project" value="UniProtKB-UniRule"/>
</dbReference>
<protein>
    <recommendedName>
        <fullName evidence="2">Methylthioribose-1-phosphate isomerase</fullName>
        <shortName evidence="2">M1Pi</shortName>
        <shortName evidence="2">MTR-1-P isomerase</shortName>
        <ecNumber evidence="2">5.3.1.23</ecNumber>
    </recommendedName>
    <alternativeName>
        <fullName evidence="2">S-methyl-5-thioribose-1-phosphate isomerase</fullName>
    </alternativeName>
</protein>
<dbReference type="InterPro" id="IPR042529">
    <property type="entry name" value="IF_2B-like_C"/>
</dbReference>
<comment type="pathway">
    <text evidence="2">Amino-acid biosynthesis; L-methionine biosynthesis via salvage pathway; L-methionine from S-methyl-5-thio-alpha-D-ribose 1-phosphate: step 1/6.</text>
</comment>
<comment type="caution">
    <text evidence="3">The sequence shown here is derived from an EMBL/GenBank/DDBJ whole genome shotgun (WGS) entry which is preliminary data.</text>
</comment>
<comment type="similarity">
    <text evidence="2">Belongs to the EIF-2B alpha/beta/delta subunits family. MtnA subfamily.</text>
</comment>
<feature type="binding site" evidence="2">
    <location>
        <begin position="57"/>
        <end position="59"/>
    </location>
    <ligand>
        <name>substrate</name>
    </ligand>
</feature>
<feature type="binding site" evidence="2">
    <location>
        <position position="106"/>
    </location>
    <ligand>
        <name>substrate</name>
    </ligand>
</feature>
<dbReference type="NCBIfam" id="TIGR00512">
    <property type="entry name" value="salvage_mtnA"/>
    <property type="match status" value="1"/>
</dbReference>
<dbReference type="EC" id="5.3.1.23" evidence="2"/>
<dbReference type="SUPFAM" id="SSF100950">
    <property type="entry name" value="NagB/RpiA/CoA transferase-like"/>
    <property type="match status" value="1"/>
</dbReference>
<dbReference type="InterPro" id="IPR011559">
    <property type="entry name" value="Initiation_fac_2B_a/b/d"/>
</dbReference>
<dbReference type="FunFam" id="3.40.50.10470:FF:000006">
    <property type="entry name" value="Methylthioribose-1-phosphate isomerase"/>
    <property type="match status" value="1"/>
</dbReference>
<keyword evidence="2" id="KW-0028">Amino-acid biosynthesis</keyword>
<keyword evidence="1 2" id="KW-0413">Isomerase</keyword>
<evidence type="ECO:0000256" key="1">
    <source>
        <dbReference type="ARBA" id="ARBA00023235"/>
    </source>
</evidence>
<dbReference type="Pfam" id="PF01008">
    <property type="entry name" value="IF-2B"/>
    <property type="match status" value="1"/>
</dbReference>
<name>A0A7C9JQ99_9BACT</name>
<dbReference type="AlphaFoldDB" id="A0A7C9JQ99"/>
<feature type="binding site" evidence="2">
    <location>
        <begin position="269"/>
        <end position="270"/>
    </location>
    <ligand>
        <name>substrate</name>
    </ligand>
</feature>
<feature type="active site" description="Proton donor" evidence="2">
    <location>
        <position position="259"/>
    </location>
</feature>
<comment type="function">
    <text evidence="2">Catalyzes the interconversion of methylthioribose-1-phosphate (MTR-1-P) into methylthioribulose-1-phosphate (MTRu-1-P).</text>
</comment>
<dbReference type="NCBIfam" id="NF004326">
    <property type="entry name" value="PRK05720.1"/>
    <property type="match status" value="1"/>
</dbReference>
<proteinExistence type="inferred from homology"/>
<dbReference type="EMBL" id="QWKH01000024">
    <property type="protein sequence ID" value="NBI34355.1"/>
    <property type="molecule type" value="Genomic_DNA"/>
</dbReference>